<comment type="caution">
    <text evidence="8">The sequence shown here is derived from an EMBL/GenBank/DDBJ whole genome shotgun (WGS) entry which is preliminary data.</text>
</comment>
<keyword evidence="9" id="KW-1185">Reference proteome</keyword>
<dbReference type="SMART" id="SM00421">
    <property type="entry name" value="HTH_LUXR"/>
    <property type="match status" value="1"/>
</dbReference>
<keyword evidence="3" id="KW-0238">DNA-binding</keyword>
<feature type="modified residue" description="4-aspartylphosphate" evidence="5">
    <location>
        <position position="68"/>
    </location>
</feature>
<evidence type="ECO:0000259" key="6">
    <source>
        <dbReference type="PROSITE" id="PS50043"/>
    </source>
</evidence>
<dbReference type="PANTHER" id="PTHR43214">
    <property type="entry name" value="TWO-COMPONENT RESPONSE REGULATOR"/>
    <property type="match status" value="1"/>
</dbReference>
<dbReference type="InterPro" id="IPR016032">
    <property type="entry name" value="Sig_transdc_resp-reg_C-effctor"/>
</dbReference>
<dbReference type="InterPro" id="IPR011006">
    <property type="entry name" value="CheY-like_superfamily"/>
</dbReference>
<evidence type="ECO:0000256" key="5">
    <source>
        <dbReference type="PROSITE-ProRule" id="PRU00169"/>
    </source>
</evidence>
<organism evidence="8 9">
    <name type="scientific">Nocardioides soli</name>
    <dbReference type="NCBI Taxonomy" id="1036020"/>
    <lineage>
        <taxon>Bacteria</taxon>
        <taxon>Bacillati</taxon>
        <taxon>Actinomycetota</taxon>
        <taxon>Actinomycetes</taxon>
        <taxon>Propionibacteriales</taxon>
        <taxon>Nocardioidaceae</taxon>
        <taxon>Nocardioides</taxon>
    </lineage>
</organism>
<feature type="domain" description="HTH luxR-type" evidence="6">
    <location>
        <begin position="157"/>
        <end position="222"/>
    </location>
</feature>
<dbReference type="EMBL" id="JACHWR010000002">
    <property type="protein sequence ID" value="MBB3043753.1"/>
    <property type="molecule type" value="Genomic_DNA"/>
</dbReference>
<keyword evidence="1 5" id="KW-0597">Phosphoprotein</keyword>
<dbReference type="Gene3D" id="3.40.50.2300">
    <property type="match status" value="1"/>
</dbReference>
<accession>A0A7W4VY94</accession>
<dbReference type="InterPro" id="IPR039420">
    <property type="entry name" value="WalR-like"/>
</dbReference>
<dbReference type="SUPFAM" id="SSF52172">
    <property type="entry name" value="CheY-like"/>
    <property type="match status" value="1"/>
</dbReference>
<protein>
    <submittedName>
        <fullName evidence="8">Two-component system response regulator DevR</fullName>
    </submittedName>
</protein>
<dbReference type="PROSITE" id="PS50043">
    <property type="entry name" value="HTH_LUXR_2"/>
    <property type="match status" value="1"/>
</dbReference>
<dbReference type="CDD" id="cd06170">
    <property type="entry name" value="LuxR_C_like"/>
    <property type="match status" value="1"/>
</dbReference>
<keyword evidence="2" id="KW-0805">Transcription regulation</keyword>
<dbReference type="SUPFAM" id="SSF46894">
    <property type="entry name" value="C-terminal effector domain of the bipartite response regulators"/>
    <property type="match status" value="1"/>
</dbReference>
<name>A0A7W4VY94_9ACTN</name>
<dbReference type="InterPro" id="IPR058245">
    <property type="entry name" value="NreC/VraR/RcsB-like_REC"/>
</dbReference>
<dbReference type="GO" id="GO:0003677">
    <property type="term" value="F:DNA binding"/>
    <property type="evidence" value="ECO:0007669"/>
    <property type="project" value="UniProtKB-KW"/>
</dbReference>
<dbReference type="Proteomes" id="UP000589626">
    <property type="component" value="Unassembled WGS sequence"/>
</dbReference>
<evidence type="ECO:0000256" key="2">
    <source>
        <dbReference type="ARBA" id="ARBA00023015"/>
    </source>
</evidence>
<evidence type="ECO:0000256" key="4">
    <source>
        <dbReference type="ARBA" id="ARBA00023163"/>
    </source>
</evidence>
<keyword evidence="4" id="KW-0804">Transcription</keyword>
<sequence length="228" mass="24405">MSEPATARHPQSRRPITVYLLDDHELVRRGIRDVIEADGDIRVVGESGSAVGAVDRIVALRPDVALLDGRLLDGAGIEVCRQVTTRVPTVATVVLTSYDDEEQLFAAILAGANGYLLKQIGAVALVDAVRRVASGQSMLDPALMPRVLERIRAGDPPAAPSAGLTATEERLLTLLGDGLSNRQMALRTGLAEKTVKNYVSIMLGKLGLESRTQAAILAIRRRSSPIVR</sequence>
<evidence type="ECO:0000256" key="3">
    <source>
        <dbReference type="ARBA" id="ARBA00023125"/>
    </source>
</evidence>
<evidence type="ECO:0000259" key="7">
    <source>
        <dbReference type="PROSITE" id="PS50110"/>
    </source>
</evidence>
<dbReference type="SMART" id="SM00448">
    <property type="entry name" value="REC"/>
    <property type="match status" value="1"/>
</dbReference>
<evidence type="ECO:0000256" key="1">
    <source>
        <dbReference type="ARBA" id="ARBA00022553"/>
    </source>
</evidence>
<dbReference type="InterPro" id="IPR001789">
    <property type="entry name" value="Sig_transdc_resp-reg_receiver"/>
</dbReference>
<dbReference type="Pfam" id="PF00072">
    <property type="entry name" value="Response_reg"/>
    <property type="match status" value="1"/>
</dbReference>
<dbReference type="CDD" id="cd17535">
    <property type="entry name" value="REC_NarL-like"/>
    <property type="match status" value="1"/>
</dbReference>
<dbReference type="Pfam" id="PF00196">
    <property type="entry name" value="GerE"/>
    <property type="match status" value="1"/>
</dbReference>
<proteinExistence type="predicted"/>
<dbReference type="RefSeq" id="WP_183593528.1">
    <property type="nucleotide sequence ID" value="NZ_JACHWR010000002.1"/>
</dbReference>
<reference evidence="8 9" key="1">
    <citation type="submission" date="2020-08" db="EMBL/GenBank/DDBJ databases">
        <title>Sequencing the genomes of 1000 actinobacteria strains.</title>
        <authorList>
            <person name="Klenk H.-P."/>
        </authorList>
    </citation>
    <scope>NUCLEOTIDE SEQUENCE [LARGE SCALE GENOMIC DNA]</scope>
    <source>
        <strain evidence="8 9">DSM 105498</strain>
    </source>
</reference>
<dbReference type="AlphaFoldDB" id="A0A7W4VY94"/>
<dbReference type="PANTHER" id="PTHR43214:SF24">
    <property type="entry name" value="TRANSCRIPTIONAL REGULATORY PROTEIN NARL-RELATED"/>
    <property type="match status" value="1"/>
</dbReference>
<dbReference type="PROSITE" id="PS50110">
    <property type="entry name" value="RESPONSE_REGULATORY"/>
    <property type="match status" value="1"/>
</dbReference>
<dbReference type="InterPro" id="IPR000792">
    <property type="entry name" value="Tscrpt_reg_LuxR_C"/>
</dbReference>
<dbReference type="GO" id="GO:0006355">
    <property type="term" value="P:regulation of DNA-templated transcription"/>
    <property type="evidence" value="ECO:0007669"/>
    <property type="project" value="InterPro"/>
</dbReference>
<evidence type="ECO:0000313" key="9">
    <source>
        <dbReference type="Proteomes" id="UP000589626"/>
    </source>
</evidence>
<gene>
    <name evidence="8" type="ORF">FHU40_003571</name>
</gene>
<dbReference type="GO" id="GO:0000160">
    <property type="term" value="P:phosphorelay signal transduction system"/>
    <property type="evidence" value="ECO:0007669"/>
    <property type="project" value="InterPro"/>
</dbReference>
<dbReference type="PRINTS" id="PR00038">
    <property type="entry name" value="HTHLUXR"/>
</dbReference>
<evidence type="ECO:0000313" key="8">
    <source>
        <dbReference type="EMBL" id="MBB3043753.1"/>
    </source>
</evidence>
<feature type="domain" description="Response regulatory" evidence="7">
    <location>
        <begin position="17"/>
        <end position="133"/>
    </location>
</feature>